<dbReference type="EMBL" id="JBICRM010000001">
    <property type="protein sequence ID" value="MFG1701557.1"/>
    <property type="molecule type" value="Genomic_DNA"/>
</dbReference>
<dbReference type="EC" id="1.-.-.-" evidence="3"/>
<dbReference type="PANTHER" id="PTHR35176">
    <property type="entry name" value="HEME OXYGENASE HI_0854-RELATED"/>
    <property type="match status" value="1"/>
</dbReference>
<dbReference type="InterPro" id="IPR052019">
    <property type="entry name" value="F420H2_bilvrd_red/Heme_oxyg"/>
</dbReference>
<dbReference type="RefSeq" id="WP_393160468.1">
    <property type="nucleotide sequence ID" value="NZ_JBICRM010000001.1"/>
</dbReference>
<reference evidence="3 4" key="1">
    <citation type="submission" date="2024-10" db="EMBL/GenBank/DDBJ databases">
        <authorList>
            <person name="Topkara A.R."/>
            <person name="Saygin H."/>
        </authorList>
    </citation>
    <scope>NUCLEOTIDE SEQUENCE [LARGE SCALE GENOMIC DNA]</scope>
    <source>
        <strain evidence="3 4">M3C6</strain>
    </source>
</reference>
<sequence length="129" mass="14008">MIFTKAELDYLATQHLGRLATVSSDGQAQNNPVGFFVDAEGGTIVIGGHALGKSKKFRNIQQGSTVAFVVDDLASVDPWTPRGIEIRGTAVALTDQEPPLPYFSREIIRITPSKIISWGLDGPRESRKV</sequence>
<accession>A0ABW7A5D1</accession>
<dbReference type="InterPro" id="IPR012349">
    <property type="entry name" value="Split_barrel_FMN-bd"/>
</dbReference>
<protein>
    <submittedName>
        <fullName evidence="3">PPOX class F420-dependent oxidoreductase</fullName>
        <ecNumber evidence="3">1.-.-.-</ecNumber>
    </submittedName>
</protein>
<comment type="caution">
    <text evidence="3">The sequence shown here is derived from an EMBL/GenBank/DDBJ whole genome shotgun (WGS) entry which is preliminary data.</text>
</comment>
<dbReference type="SUPFAM" id="SSF50475">
    <property type="entry name" value="FMN-binding split barrel"/>
    <property type="match status" value="1"/>
</dbReference>
<evidence type="ECO:0000313" key="3">
    <source>
        <dbReference type="EMBL" id="MFG1701557.1"/>
    </source>
</evidence>
<proteinExistence type="predicted"/>
<keyword evidence="1 3" id="KW-0560">Oxidoreductase</keyword>
<evidence type="ECO:0000256" key="1">
    <source>
        <dbReference type="ARBA" id="ARBA00023002"/>
    </source>
</evidence>
<dbReference type="InterPro" id="IPR024031">
    <property type="entry name" value="MSMEG_5819/OxyR"/>
</dbReference>
<gene>
    <name evidence="3" type="ORF">ACFLIM_00065</name>
</gene>
<dbReference type="Pfam" id="PF01243">
    <property type="entry name" value="PNPOx_N"/>
    <property type="match status" value="1"/>
</dbReference>
<feature type="domain" description="Pyridoxamine 5'-phosphate oxidase N-terminal" evidence="2">
    <location>
        <begin position="4"/>
        <end position="103"/>
    </location>
</feature>
<dbReference type="NCBIfam" id="TIGR04023">
    <property type="entry name" value="PPOX_MSMEG_5819"/>
    <property type="match status" value="1"/>
</dbReference>
<dbReference type="Proteomes" id="UP001603978">
    <property type="component" value="Unassembled WGS sequence"/>
</dbReference>
<name>A0ABW7A5D1_9ACTN</name>
<keyword evidence="4" id="KW-1185">Reference proteome</keyword>
<dbReference type="InterPro" id="IPR011576">
    <property type="entry name" value="Pyridox_Oxase_N"/>
</dbReference>
<dbReference type="Gene3D" id="2.30.110.10">
    <property type="entry name" value="Electron Transport, Fmn-binding Protein, Chain A"/>
    <property type="match status" value="1"/>
</dbReference>
<evidence type="ECO:0000259" key="2">
    <source>
        <dbReference type="Pfam" id="PF01243"/>
    </source>
</evidence>
<organism evidence="3 4">
    <name type="scientific">Nonomuraea marmarensis</name>
    <dbReference type="NCBI Taxonomy" id="3351344"/>
    <lineage>
        <taxon>Bacteria</taxon>
        <taxon>Bacillati</taxon>
        <taxon>Actinomycetota</taxon>
        <taxon>Actinomycetes</taxon>
        <taxon>Streptosporangiales</taxon>
        <taxon>Streptosporangiaceae</taxon>
        <taxon>Nonomuraea</taxon>
    </lineage>
</organism>
<dbReference type="PANTHER" id="PTHR35176:SF6">
    <property type="entry name" value="HEME OXYGENASE HI_0854-RELATED"/>
    <property type="match status" value="1"/>
</dbReference>
<evidence type="ECO:0000313" key="4">
    <source>
        <dbReference type="Proteomes" id="UP001603978"/>
    </source>
</evidence>
<dbReference type="GO" id="GO:0016491">
    <property type="term" value="F:oxidoreductase activity"/>
    <property type="evidence" value="ECO:0007669"/>
    <property type="project" value="UniProtKB-KW"/>
</dbReference>